<dbReference type="AlphaFoldDB" id="A0A0D0DY06"/>
<protein>
    <recommendedName>
        <fullName evidence="3">Armadillo repeat-containing protein 8</fullName>
    </recommendedName>
</protein>
<dbReference type="InParanoid" id="A0A0D0DY06"/>
<dbReference type="InterPro" id="IPR016024">
    <property type="entry name" value="ARM-type_fold"/>
</dbReference>
<dbReference type="OrthoDB" id="2683009at2759"/>
<dbReference type="HOGENOM" id="CLU_1156715_0_0_1"/>
<proteinExistence type="predicted"/>
<evidence type="ECO:0000313" key="1">
    <source>
        <dbReference type="EMBL" id="KIK95046.1"/>
    </source>
</evidence>
<sequence length="240" mass="26314">MIVKRLQDPEHSLFAAYALARLIKNGSDVIRPVVIESAAPKHLLGLLEHNMFTGAVENETGEKVLRTLLKSDDLRAAVIEAGAIDTLVRMLRSGVITKTQAVLAFLHVLNNHDDGVGLIIAHAHQLVEAALHPLGSEQWAQQRHGTCAIHELAMMSELEKEVYKNGIPKLLAMLSSKKPCEVLGAVTALRALSHHSKESLFAMGGFRHWIDLEYPQITYELVCVATLRTSRVSSMGGFST</sequence>
<dbReference type="EMBL" id="KN825068">
    <property type="protein sequence ID" value="KIK95046.1"/>
    <property type="molecule type" value="Genomic_DNA"/>
</dbReference>
<keyword evidence="2" id="KW-1185">Reference proteome</keyword>
<dbReference type="Gene3D" id="1.25.10.10">
    <property type="entry name" value="Leucine-rich Repeat Variant"/>
    <property type="match status" value="1"/>
</dbReference>
<accession>A0A0D0DY06</accession>
<reference evidence="1 2" key="1">
    <citation type="submission" date="2014-04" db="EMBL/GenBank/DDBJ databases">
        <authorList>
            <consortium name="DOE Joint Genome Institute"/>
            <person name="Kuo A."/>
            <person name="Kohler A."/>
            <person name="Jargeat P."/>
            <person name="Nagy L.G."/>
            <person name="Floudas D."/>
            <person name="Copeland A."/>
            <person name="Barry K.W."/>
            <person name="Cichocki N."/>
            <person name="Veneault-Fourrey C."/>
            <person name="LaButti K."/>
            <person name="Lindquist E.A."/>
            <person name="Lipzen A."/>
            <person name="Lundell T."/>
            <person name="Morin E."/>
            <person name="Murat C."/>
            <person name="Sun H."/>
            <person name="Tunlid A."/>
            <person name="Henrissat B."/>
            <person name="Grigoriev I.V."/>
            <person name="Hibbett D.S."/>
            <person name="Martin F."/>
            <person name="Nordberg H.P."/>
            <person name="Cantor M.N."/>
            <person name="Hua S.X."/>
        </authorList>
    </citation>
    <scope>NUCLEOTIDE SEQUENCE [LARGE SCALE GENOMIC DNA]</scope>
    <source>
        <strain evidence="1 2">Ve08.2h10</strain>
    </source>
</reference>
<name>A0A0D0DY06_9AGAM</name>
<organism evidence="1 2">
    <name type="scientific">Paxillus rubicundulus Ve08.2h10</name>
    <dbReference type="NCBI Taxonomy" id="930991"/>
    <lineage>
        <taxon>Eukaryota</taxon>
        <taxon>Fungi</taxon>
        <taxon>Dikarya</taxon>
        <taxon>Basidiomycota</taxon>
        <taxon>Agaricomycotina</taxon>
        <taxon>Agaricomycetes</taxon>
        <taxon>Agaricomycetidae</taxon>
        <taxon>Boletales</taxon>
        <taxon>Paxilineae</taxon>
        <taxon>Paxillaceae</taxon>
        <taxon>Paxillus</taxon>
    </lineage>
</organism>
<reference evidence="2" key="2">
    <citation type="submission" date="2015-01" db="EMBL/GenBank/DDBJ databases">
        <title>Evolutionary Origins and Diversification of the Mycorrhizal Mutualists.</title>
        <authorList>
            <consortium name="DOE Joint Genome Institute"/>
            <consortium name="Mycorrhizal Genomics Consortium"/>
            <person name="Kohler A."/>
            <person name="Kuo A."/>
            <person name="Nagy L.G."/>
            <person name="Floudas D."/>
            <person name="Copeland A."/>
            <person name="Barry K.W."/>
            <person name="Cichocki N."/>
            <person name="Veneault-Fourrey C."/>
            <person name="LaButti K."/>
            <person name="Lindquist E.A."/>
            <person name="Lipzen A."/>
            <person name="Lundell T."/>
            <person name="Morin E."/>
            <person name="Murat C."/>
            <person name="Riley R."/>
            <person name="Ohm R."/>
            <person name="Sun H."/>
            <person name="Tunlid A."/>
            <person name="Henrissat B."/>
            <person name="Grigoriev I.V."/>
            <person name="Hibbett D.S."/>
            <person name="Martin F."/>
        </authorList>
    </citation>
    <scope>NUCLEOTIDE SEQUENCE [LARGE SCALE GENOMIC DNA]</scope>
    <source>
        <strain evidence="2">Ve08.2h10</strain>
    </source>
</reference>
<gene>
    <name evidence="1" type="ORF">PAXRUDRAFT_411139</name>
</gene>
<dbReference type="InterPro" id="IPR011989">
    <property type="entry name" value="ARM-like"/>
</dbReference>
<evidence type="ECO:0008006" key="3">
    <source>
        <dbReference type="Google" id="ProtNLM"/>
    </source>
</evidence>
<evidence type="ECO:0000313" key="2">
    <source>
        <dbReference type="Proteomes" id="UP000054538"/>
    </source>
</evidence>
<dbReference type="SUPFAM" id="SSF48371">
    <property type="entry name" value="ARM repeat"/>
    <property type="match status" value="1"/>
</dbReference>
<dbReference type="Proteomes" id="UP000054538">
    <property type="component" value="Unassembled WGS sequence"/>
</dbReference>